<dbReference type="EMBL" id="CP020465">
    <property type="protein sequence ID" value="ASP47687.1"/>
    <property type="molecule type" value="Genomic_DNA"/>
</dbReference>
<proteinExistence type="predicted"/>
<dbReference type="OrthoDB" id="5625686at2"/>
<dbReference type="RefSeq" id="WP_081150566.1">
    <property type="nucleotide sequence ID" value="NZ_CP020465.1"/>
</dbReference>
<dbReference type="KEGG" id="cber:B5D82_07910"/>
<reference evidence="1 2" key="1">
    <citation type="submission" date="2017-08" db="EMBL/GenBank/DDBJ databases">
        <title>Complete genome of Colwellia sp. NB097-1, a psychrophile bacterium ioslated from Bering Sea.</title>
        <authorList>
            <person name="Chen X."/>
        </authorList>
    </citation>
    <scope>NUCLEOTIDE SEQUENCE [LARGE SCALE GENOMIC DNA]</scope>
    <source>
        <strain evidence="1 2">NB097-1</strain>
    </source>
</reference>
<keyword evidence="2" id="KW-1185">Reference proteome</keyword>
<dbReference type="Pfam" id="PF14375">
    <property type="entry name" value="Cys_rich_CWC"/>
    <property type="match status" value="1"/>
</dbReference>
<protein>
    <recommendedName>
        <fullName evidence="3">Cysteine-rich CWC</fullName>
    </recommendedName>
</protein>
<dbReference type="AlphaFoldDB" id="A0A222G727"/>
<organism evidence="1 2">
    <name type="scientific">Cognaticolwellia beringensis</name>
    <dbReference type="NCBI Taxonomy" id="1967665"/>
    <lineage>
        <taxon>Bacteria</taxon>
        <taxon>Pseudomonadati</taxon>
        <taxon>Pseudomonadota</taxon>
        <taxon>Gammaproteobacteria</taxon>
        <taxon>Alteromonadales</taxon>
        <taxon>Colwelliaceae</taxon>
        <taxon>Cognaticolwellia</taxon>
    </lineage>
</organism>
<evidence type="ECO:0008006" key="3">
    <source>
        <dbReference type="Google" id="ProtNLM"/>
    </source>
</evidence>
<accession>A0A222G727</accession>
<evidence type="ECO:0000313" key="2">
    <source>
        <dbReference type="Proteomes" id="UP000202259"/>
    </source>
</evidence>
<evidence type="ECO:0000313" key="1">
    <source>
        <dbReference type="EMBL" id="ASP47687.1"/>
    </source>
</evidence>
<gene>
    <name evidence="1" type="ORF">B5D82_07910</name>
</gene>
<name>A0A222G727_9GAMM</name>
<dbReference type="Proteomes" id="UP000202259">
    <property type="component" value="Chromosome"/>
</dbReference>
<sequence length="68" mass="7662">MPDINTNQCPLCQKNNLCAVDSSTPCWCVKSEIKRELLAQVPQELAGKSCICKKCINKFNFDNIIDRS</sequence>
<dbReference type="InterPro" id="IPR032720">
    <property type="entry name" value="Cys_rich_CWC"/>
</dbReference>